<accession>A0ABP0TZJ8</accession>
<sequence length="61" mass="6789">MGCCCSKAGILAMFRKKKIDPNLPRDPTYSILKQIHFPFKKKGVESGSKAPSRPTSRPPSR</sequence>
<dbReference type="EMBL" id="OZ019909">
    <property type="protein sequence ID" value="CAK9209323.1"/>
    <property type="molecule type" value="Genomic_DNA"/>
</dbReference>
<proteinExistence type="predicted"/>
<evidence type="ECO:0000313" key="2">
    <source>
        <dbReference type="EMBL" id="CAK9209323.1"/>
    </source>
</evidence>
<dbReference type="Proteomes" id="UP001497512">
    <property type="component" value="Chromosome 17"/>
</dbReference>
<organism evidence="2 3">
    <name type="scientific">Sphagnum troendelagicum</name>
    <dbReference type="NCBI Taxonomy" id="128251"/>
    <lineage>
        <taxon>Eukaryota</taxon>
        <taxon>Viridiplantae</taxon>
        <taxon>Streptophyta</taxon>
        <taxon>Embryophyta</taxon>
        <taxon>Bryophyta</taxon>
        <taxon>Sphagnophytina</taxon>
        <taxon>Sphagnopsida</taxon>
        <taxon>Sphagnales</taxon>
        <taxon>Sphagnaceae</taxon>
        <taxon>Sphagnum</taxon>
    </lineage>
</organism>
<name>A0ABP0TZJ8_9BRYO</name>
<evidence type="ECO:0000256" key="1">
    <source>
        <dbReference type="SAM" id="MobiDB-lite"/>
    </source>
</evidence>
<reference evidence="2" key="1">
    <citation type="submission" date="2024-02" db="EMBL/GenBank/DDBJ databases">
        <authorList>
            <consortium name="ELIXIR-Norway"/>
            <consortium name="Elixir Norway"/>
        </authorList>
    </citation>
    <scope>NUCLEOTIDE SEQUENCE</scope>
</reference>
<feature type="region of interest" description="Disordered" evidence="1">
    <location>
        <begin position="40"/>
        <end position="61"/>
    </location>
</feature>
<gene>
    <name evidence="2" type="ORF">CSSPTR1EN2_LOCUS9626</name>
</gene>
<protein>
    <submittedName>
        <fullName evidence="2">Uncharacterized protein</fullName>
    </submittedName>
</protein>
<keyword evidence="3" id="KW-1185">Reference proteome</keyword>
<feature type="compositionally biased region" description="Low complexity" evidence="1">
    <location>
        <begin position="51"/>
        <end position="61"/>
    </location>
</feature>
<evidence type="ECO:0000313" key="3">
    <source>
        <dbReference type="Proteomes" id="UP001497512"/>
    </source>
</evidence>